<name>A0A5E7A1F7_PSEFL</name>
<organism evidence="2 3">
    <name type="scientific">Pseudomonas fluorescens</name>
    <dbReference type="NCBI Taxonomy" id="294"/>
    <lineage>
        <taxon>Bacteria</taxon>
        <taxon>Pseudomonadati</taxon>
        <taxon>Pseudomonadota</taxon>
        <taxon>Gammaproteobacteria</taxon>
        <taxon>Pseudomonadales</taxon>
        <taxon>Pseudomonadaceae</taxon>
        <taxon>Pseudomonas</taxon>
    </lineage>
</organism>
<evidence type="ECO:0000313" key="2">
    <source>
        <dbReference type="EMBL" id="VVN72720.1"/>
    </source>
</evidence>
<reference evidence="2 3" key="1">
    <citation type="submission" date="2019-09" db="EMBL/GenBank/DDBJ databases">
        <authorList>
            <person name="Chandra G."/>
            <person name="Truman W A."/>
        </authorList>
    </citation>
    <scope>NUCLEOTIDE SEQUENCE [LARGE SCALE GENOMIC DNA]</scope>
    <source>
        <strain evidence="2">PS718</strain>
    </source>
</reference>
<keyword evidence="1" id="KW-0732">Signal</keyword>
<sequence precursor="true">MYFNARARNIVFMVVFPLLAGCPSIDTKPFEQFNSSLTELDKGATSSLDVSIPLAEGRYRKEVENQLKQGNDEMLQELYILTETEDPFSISKPPVFIKAKKFKLGISKANMAWLEYSNLLLQLSSKNLVDDKKFSKLSEELNKNSFDAVRSLNDEPSDTSAKNTALFSELAIATAKEYIRTKQKNKLMESLTNNQDSISSYVKQMQSAIVTMAQISTQEHSEKQQNLTRDLVGLVGSNGRSKNDAEIQKIIGDMIDQKTAHSDQMESLHGLHTAYGKIPDAHEALATRLAKPDSSIAAINDLLEKGIQLNSSYEAKAKINKAELVQAKADAASSEATTAEITYQQAKLKYTQAQFEYILAQNNSDAAPDNYIKKKDAEEKKKIAEELKIETDGLKESSESLRAAATAVQESANEVKKSIINN</sequence>
<evidence type="ECO:0000256" key="1">
    <source>
        <dbReference type="SAM" id="SignalP"/>
    </source>
</evidence>
<proteinExistence type="predicted"/>
<evidence type="ECO:0008006" key="4">
    <source>
        <dbReference type="Google" id="ProtNLM"/>
    </source>
</evidence>
<dbReference type="EMBL" id="CABVHX010000002">
    <property type="protein sequence ID" value="VVN72720.1"/>
    <property type="molecule type" value="Genomic_DNA"/>
</dbReference>
<dbReference type="Proteomes" id="UP000325375">
    <property type="component" value="Unassembled WGS sequence"/>
</dbReference>
<accession>A0A5E7A1F7</accession>
<feature type="chain" id="PRO_5023108593" description="Lipoprotein" evidence="1">
    <location>
        <begin position="21"/>
        <end position="422"/>
    </location>
</feature>
<feature type="signal peptide" evidence="1">
    <location>
        <begin position="1"/>
        <end position="20"/>
    </location>
</feature>
<gene>
    <name evidence="2" type="ORF">PS718_00524</name>
</gene>
<evidence type="ECO:0000313" key="3">
    <source>
        <dbReference type="Proteomes" id="UP000325375"/>
    </source>
</evidence>
<dbReference type="AlphaFoldDB" id="A0A5E7A1F7"/>
<dbReference type="RefSeq" id="WP_224788394.1">
    <property type="nucleotide sequence ID" value="NZ_CABVHX010000002.1"/>
</dbReference>
<protein>
    <recommendedName>
        <fullName evidence="4">Lipoprotein</fullName>
    </recommendedName>
</protein>
<dbReference type="PROSITE" id="PS51257">
    <property type="entry name" value="PROKAR_LIPOPROTEIN"/>
    <property type="match status" value="1"/>
</dbReference>